<proteinExistence type="predicted"/>
<organism evidence="2 3">
    <name type="scientific">Xylanimonas protaetiae</name>
    <dbReference type="NCBI Taxonomy" id="2509457"/>
    <lineage>
        <taxon>Bacteria</taxon>
        <taxon>Bacillati</taxon>
        <taxon>Actinomycetota</taxon>
        <taxon>Actinomycetes</taxon>
        <taxon>Micrococcales</taxon>
        <taxon>Promicromonosporaceae</taxon>
        <taxon>Xylanimonas</taxon>
    </lineage>
</organism>
<dbReference type="EMBL" id="CP035493">
    <property type="protein sequence ID" value="QAY70845.1"/>
    <property type="molecule type" value="Genomic_DNA"/>
</dbReference>
<dbReference type="RefSeq" id="WP_129188992.1">
    <property type="nucleotide sequence ID" value="NZ_CP035493.1"/>
</dbReference>
<evidence type="ECO:0000259" key="1">
    <source>
        <dbReference type="Pfam" id="PF20737"/>
    </source>
</evidence>
<sequence>MSSPVPVQRALPASPIAATRHRPLPVPAVRLVGGPLGSWQERNGTATIPHCVDQLEASGVLDDFRRLVGESAAAHRGFVHTWIQGVAQQRARPGRRPRARGRRLRPAPLTPGATYVLEVDRTPRRTTAHHRVDALRGVAAVERGPIVYCVEHAGLAPGIDVDGIALVPDALITAGEGGTLTVRCRVTRAADHLSGTDAGPELGAEHTVTAIPFSPWGNGEPGPMRVWLPVAPC</sequence>
<dbReference type="AlphaFoldDB" id="A0A4P6F618"/>
<accession>A0A4P6F618</accession>
<dbReference type="OrthoDB" id="9757939at2"/>
<name>A0A4P6F618_9MICO</name>
<dbReference type="KEGG" id="xya:ET471_13105"/>
<protein>
    <recommendedName>
        <fullName evidence="1">Non-reducing end beta-L-arabinofuranosidase-like GH127 C-terminal domain-containing protein</fullName>
    </recommendedName>
</protein>
<evidence type="ECO:0000313" key="3">
    <source>
        <dbReference type="Proteomes" id="UP000292118"/>
    </source>
</evidence>
<dbReference type="Proteomes" id="UP000292118">
    <property type="component" value="Chromosome"/>
</dbReference>
<dbReference type="Pfam" id="PF20737">
    <property type="entry name" value="Glyco_hydro127C"/>
    <property type="match status" value="1"/>
</dbReference>
<dbReference type="InterPro" id="IPR049049">
    <property type="entry name" value="Beta-AFase-like_GH127_C"/>
</dbReference>
<keyword evidence="3" id="KW-1185">Reference proteome</keyword>
<feature type="domain" description="Non-reducing end beta-L-arabinofuranosidase-like GH127 C-terminal" evidence="1">
    <location>
        <begin position="123"/>
        <end position="229"/>
    </location>
</feature>
<gene>
    <name evidence="2" type="ORF">ET471_13105</name>
</gene>
<reference evidence="2 3" key="1">
    <citation type="submission" date="2019-01" db="EMBL/GenBank/DDBJ databases">
        <title>Genome sequencing of strain FW10M-9.</title>
        <authorList>
            <person name="Heo J."/>
            <person name="Kim S.-J."/>
            <person name="Kim J.-S."/>
            <person name="Hong S.-B."/>
            <person name="Kwon S.-W."/>
        </authorList>
    </citation>
    <scope>NUCLEOTIDE SEQUENCE [LARGE SCALE GENOMIC DNA]</scope>
    <source>
        <strain evidence="2 3">FW10M-9</strain>
    </source>
</reference>
<evidence type="ECO:0000313" key="2">
    <source>
        <dbReference type="EMBL" id="QAY70845.1"/>
    </source>
</evidence>